<feature type="transmembrane region" description="Helical" evidence="1">
    <location>
        <begin position="12"/>
        <end position="33"/>
    </location>
</feature>
<feature type="transmembrane region" description="Helical" evidence="1">
    <location>
        <begin position="116"/>
        <end position="137"/>
    </location>
</feature>
<evidence type="ECO:0000313" key="3">
    <source>
        <dbReference type="Proteomes" id="UP001596096"/>
    </source>
</evidence>
<dbReference type="RefSeq" id="WP_219551657.1">
    <property type="nucleotide sequence ID" value="NZ_JAHKRN010000078.1"/>
</dbReference>
<feature type="transmembrane region" description="Helical" evidence="1">
    <location>
        <begin position="53"/>
        <end position="72"/>
    </location>
</feature>
<name>A0ABW1C9Y2_9ACTN</name>
<reference evidence="3" key="1">
    <citation type="journal article" date="2019" name="Int. J. Syst. Evol. Microbiol.">
        <title>The Global Catalogue of Microorganisms (GCM) 10K type strain sequencing project: providing services to taxonomists for standard genome sequencing and annotation.</title>
        <authorList>
            <consortium name="The Broad Institute Genomics Platform"/>
            <consortium name="The Broad Institute Genome Sequencing Center for Infectious Disease"/>
            <person name="Wu L."/>
            <person name="Ma J."/>
        </authorList>
    </citation>
    <scope>NUCLEOTIDE SEQUENCE [LARGE SCALE GENOMIC DNA]</scope>
    <source>
        <strain evidence="3">CGMCC 4.7106</strain>
    </source>
</reference>
<sequence length="209" mass="23188">MKPSSRHLLTWMHIVTSVSWMSQALALLVLGSYSAVTGDGAGYRMAHLLDNEVLLHFANASAFTGLMLSAMTQWGYFRYWWVLIKFVVTLSQLYAGIFLLGPRLSALADGTRDTDVVLLAATLLMISAIAFQAWLSVAKPWKRTPWAESRSRTVAPAGWVTVFVLLVPVADVLLAVFVFGHPAPLFFVLTAVTYPIWRARALRRPVVSH</sequence>
<keyword evidence="1" id="KW-0472">Membrane</keyword>
<dbReference type="Proteomes" id="UP001596096">
    <property type="component" value="Unassembled WGS sequence"/>
</dbReference>
<gene>
    <name evidence="2" type="ORF">ACFPUY_43745</name>
</gene>
<keyword evidence="3" id="KW-1185">Reference proteome</keyword>
<evidence type="ECO:0000313" key="2">
    <source>
        <dbReference type="EMBL" id="MFC5822037.1"/>
    </source>
</evidence>
<keyword evidence="1" id="KW-1133">Transmembrane helix</keyword>
<evidence type="ECO:0000256" key="1">
    <source>
        <dbReference type="SAM" id="Phobius"/>
    </source>
</evidence>
<protein>
    <recommendedName>
        <fullName evidence="4">DUF2306 domain-containing protein</fullName>
    </recommendedName>
</protein>
<dbReference type="EMBL" id="JBHSNW010000046">
    <property type="protein sequence ID" value="MFC5822037.1"/>
    <property type="molecule type" value="Genomic_DNA"/>
</dbReference>
<accession>A0ABW1C9Y2</accession>
<comment type="caution">
    <text evidence="2">The sequence shown here is derived from an EMBL/GenBank/DDBJ whole genome shotgun (WGS) entry which is preliminary data.</text>
</comment>
<keyword evidence="1" id="KW-0812">Transmembrane</keyword>
<evidence type="ECO:0008006" key="4">
    <source>
        <dbReference type="Google" id="ProtNLM"/>
    </source>
</evidence>
<proteinExistence type="predicted"/>
<feature type="transmembrane region" description="Helical" evidence="1">
    <location>
        <begin position="157"/>
        <end position="179"/>
    </location>
</feature>
<feature type="transmembrane region" description="Helical" evidence="1">
    <location>
        <begin position="79"/>
        <end position="101"/>
    </location>
</feature>
<organism evidence="2 3">
    <name type="scientific">Nonomuraea harbinensis</name>
    <dbReference type="NCBI Taxonomy" id="1286938"/>
    <lineage>
        <taxon>Bacteria</taxon>
        <taxon>Bacillati</taxon>
        <taxon>Actinomycetota</taxon>
        <taxon>Actinomycetes</taxon>
        <taxon>Streptosporangiales</taxon>
        <taxon>Streptosporangiaceae</taxon>
        <taxon>Nonomuraea</taxon>
    </lineage>
</organism>